<accession>R6C9C7</accession>
<dbReference type="PANTHER" id="PTHR47791">
    <property type="entry name" value="MEIOTICALLY UP-REGULATED GENE 191 PROTEIN"/>
    <property type="match status" value="1"/>
</dbReference>
<dbReference type="InterPro" id="IPR053169">
    <property type="entry name" value="MUG_Protein"/>
</dbReference>
<dbReference type="Pfam" id="PF03663">
    <property type="entry name" value="Glyco_hydro_76"/>
    <property type="match status" value="1"/>
</dbReference>
<evidence type="ECO:0000313" key="1">
    <source>
        <dbReference type="EMBL" id="CDA72215.1"/>
    </source>
</evidence>
<dbReference type="GO" id="GO:0005975">
    <property type="term" value="P:carbohydrate metabolic process"/>
    <property type="evidence" value="ECO:0007669"/>
    <property type="project" value="InterPro"/>
</dbReference>
<sequence>MKKLLVITLCLSSLFSCSTHKKKSQCELSSYAVALLDSTLKYYSTARIGLFHENYPSKDDDMVTYLAGEDTIRKNRVAYLWPTSGMFSAVNALLRASDDNRFKQMLDSMIIPGLECYWDSLRLPVCYQSYIAEAGYSDRFYDDNLWIGIDFLESYKLTQKSNYLSSAEKIWKFIESGRDSVLNDGIYWCEQKKLSKNTCSNAPAAVFALKLYEATNEKKYLEAGKELYHWTKSCLQDSADYLYFDNISLDGKINETKFQYNSGQMLQAASLLYKQTGEKEYLTDAHNLAKACNDYFFEDFQTEENHNFRALKNGNIWFVAIMLRGFEELYQIDKNPVYLNNFKETLVYMWKHNPNTNGLFGNDVFVHDIDKQKESKWLLTQAALIEMYARLSVFE</sequence>
<organism evidence="1 2">
    <name type="scientific">Phocaeicola coprocola CAG:162</name>
    <dbReference type="NCBI Taxonomy" id="1263040"/>
    <lineage>
        <taxon>Bacteria</taxon>
        <taxon>Pseudomonadati</taxon>
        <taxon>Bacteroidota</taxon>
        <taxon>Bacteroidia</taxon>
        <taxon>Bacteroidales</taxon>
        <taxon>Bacteroidaceae</taxon>
        <taxon>Phocaeicola</taxon>
    </lineage>
</organism>
<dbReference type="Gene3D" id="1.50.10.20">
    <property type="match status" value="1"/>
</dbReference>
<dbReference type="RefSeq" id="WP_022125036.1">
    <property type="nucleotide sequence ID" value="NZ_FR880881.1"/>
</dbReference>
<dbReference type="PIRSF" id="PIRSF021505">
    <property type="entry name" value="O_gly_hdrol"/>
    <property type="match status" value="1"/>
</dbReference>
<dbReference type="Proteomes" id="UP000018362">
    <property type="component" value="Unassembled WGS sequence"/>
</dbReference>
<dbReference type="GO" id="GO:0016787">
    <property type="term" value="F:hydrolase activity"/>
    <property type="evidence" value="ECO:0007669"/>
    <property type="project" value="UniProtKB-KW"/>
</dbReference>
<reference evidence="1" key="1">
    <citation type="submission" date="2012-11" db="EMBL/GenBank/DDBJ databases">
        <title>Dependencies among metagenomic species, viruses, plasmids and units of genetic variation.</title>
        <authorList>
            <person name="Nielsen H.B."/>
            <person name="Almeida M."/>
            <person name="Juncker A.S."/>
            <person name="Rasmussen S."/>
            <person name="Li J."/>
            <person name="Sunagawa S."/>
            <person name="Plichta D."/>
            <person name="Gautier L."/>
            <person name="Le Chatelier E."/>
            <person name="Peletier E."/>
            <person name="Bonde I."/>
            <person name="Nielsen T."/>
            <person name="Manichanh C."/>
            <person name="Arumugam M."/>
            <person name="Batto J."/>
            <person name="Santos M.B.Q.D."/>
            <person name="Blom N."/>
            <person name="Borruel N."/>
            <person name="Burgdorf K.S."/>
            <person name="Boumezbeur F."/>
            <person name="Casellas F."/>
            <person name="Dore J."/>
            <person name="Guarner F."/>
            <person name="Hansen T."/>
            <person name="Hildebrand F."/>
            <person name="Kaas R.S."/>
            <person name="Kennedy S."/>
            <person name="Kristiansen K."/>
            <person name="Kultima J.R."/>
            <person name="Leonard P."/>
            <person name="Levenez F."/>
            <person name="Lund O."/>
            <person name="Moumen B."/>
            <person name="Le Paslier D."/>
            <person name="Pons N."/>
            <person name="Pedersen O."/>
            <person name="Prifti E."/>
            <person name="Qin J."/>
            <person name="Raes J."/>
            <person name="Tap J."/>
            <person name="Tims S."/>
            <person name="Ussery D.W."/>
            <person name="Yamada T."/>
            <person name="MetaHit consortium"/>
            <person name="Renault P."/>
            <person name="Sicheritz-Ponten T."/>
            <person name="Bork P."/>
            <person name="Wang J."/>
            <person name="Brunak S."/>
            <person name="Ehrlich S.D."/>
        </authorList>
    </citation>
    <scope>NUCLEOTIDE SEQUENCE [LARGE SCALE GENOMIC DNA]</scope>
</reference>
<evidence type="ECO:0000313" key="2">
    <source>
        <dbReference type="Proteomes" id="UP000018362"/>
    </source>
</evidence>
<dbReference type="InterPro" id="IPR008928">
    <property type="entry name" value="6-hairpin_glycosidase_sf"/>
</dbReference>
<protein>
    <submittedName>
        <fullName evidence="1">Glycosyl hydrolase family 76</fullName>
    </submittedName>
</protein>
<proteinExistence type="predicted"/>
<dbReference type="InterPro" id="IPR005198">
    <property type="entry name" value="Glyco_hydro_76"/>
</dbReference>
<dbReference type="AlphaFoldDB" id="R6C9C7"/>
<dbReference type="InterPro" id="IPR014512">
    <property type="entry name" value="O_gly_hydro"/>
</dbReference>
<comment type="caution">
    <text evidence="1">The sequence shown here is derived from an EMBL/GenBank/DDBJ whole genome shotgun (WGS) entry which is preliminary data.</text>
</comment>
<gene>
    <name evidence="1" type="ORF">BN509_00461</name>
</gene>
<dbReference type="PANTHER" id="PTHR47791:SF4">
    <property type="entry name" value="(PUTATIVE SECRETED PROTEIN)-RELATED"/>
    <property type="match status" value="1"/>
</dbReference>
<name>R6C9C7_9BACT</name>
<keyword evidence="1" id="KW-0378">Hydrolase</keyword>
<dbReference type="SUPFAM" id="SSF48208">
    <property type="entry name" value="Six-hairpin glycosidases"/>
    <property type="match status" value="1"/>
</dbReference>
<dbReference type="PROSITE" id="PS51257">
    <property type="entry name" value="PROKAR_LIPOPROTEIN"/>
    <property type="match status" value="1"/>
</dbReference>
<dbReference type="EMBL" id="CBCJ010000194">
    <property type="protein sequence ID" value="CDA72215.1"/>
    <property type="molecule type" value="Genomic_DNA"/>
</dbReference>